<name>A0ABV2HF65_9HYPH</name>
<dbReference type="CDD" id="cd14262">
    <property type="entry name" value="VirB5_like"/>
    <property type="match status" value="1"/>
</dbReference>
<dbReference type="InterPro" id="IPR014158">
    <property type="entry name" value="T4SS_VirB5"/>
</dbReference>
<comment type="caution">
    <text evidence="1">The sequence shown here is derived from an EMBL/GenBank/DDBJ whole genome shotgun (WGS) entry which is preliminary data.</text>
</comment>
<gene>
    <name evidence="1" type="ORF">ABID23_000255</name>
</gene>
<sequence>MKRLIIVIAMGVFEATLSPALTARTLTIEDEIQMELINTMAAQSEIMKNQISETKKIHESITGFRMNNIAIRDGDDILLSGPKYIYDKKEQSKVSPDFSNFFKNVETQEQNYFEIMDFDTARKLIDQRIQYAAIIDKFISLRSFEETEKRFMRVVQYLMEVKNTEDLKSVNELQVHIKGVLAMIQNEATKLQMVTHLRNAEQALIRQQKYNRNIQILSHKNVKMPIVQIQYKRH</sequence>
<dbReference type="SUPFAM" id="SSF101082">
    <property type="entry name" value="Typo IV secretion system protein TraC"/>
    <property type="match status" value="1"/>
</dbReference>
<dbReference type="EMBL" id="JBEPLI010000001">
    <property type="protein sequence ID" value="MET3589185.1"/>
    <property type="molecule type" value="Genomic_DNA"/>
</dbReference>
<evidence type="ECO:0000313" key="1">
    <source>
        <dbReference type="EMBL" id="MET3589185.1"/>
    </source>
</evidence>
<dbReference type="Pfam" id="PF07996">
    <property type="entry name" value="T4SS"/>
    <property type="match status" value="1"/>
</dbReference>
<dbReference type="RefSeq" id="WP_354188518.1">
    <property type="nucleotide sequence ID" value="NZ_JBEPLI010000001.1"/>
</dbReference>
<dbReference type="Proteomes" id="UP001549086">
    <property type="component" value="Unassembled WGS sequence"/>
</dbReference>
<organism evidence="1 2">
    <name type="scientific">Bartonella silvatica</name>
    <dbReference type="NCBI Taxonomy" id="357760"/>
    <lineage>
        <taxon>Bacteria</taxon>
        <taxon>Pseudomonadati</taxon>
        <taxon>Pseudomonadota</taxon>
        <taxon>Alphaproteobacteria</taxon>
        <taxon>Hyphomicrobiales</taxon>
        <taxon>Bartonellaceae</taxon>
        <taxon>Bartonella</taxon>
    </lineage>
</organism>
<dbReference type="InterPro" id="IPR023220">
    <property type="entry name" value="T4SS_VirB5-domain"/>
</dbReference>
<proteinExistence type="predicted"/>
<keyword evidence="2" id="KW-1185">Reference proteome</keyword>
<evidence type="ECO:0000313" key="2">
    <source>
        <dbReference type="Proteomes" id="UP001549086"/>
    </source>
</evidence>
<dbReference type="Gene3D" id="1.20.58.430">
    <property type="entry name" value="Type IV secretion system, VirB5-domain"/>
    <property type="match status" value="1"/>
</dbReference>
<protein>
    <submittedName>
        <fullName evidence="1">Type IV secretion system protein VirB5</fullName>
    </submittedName>
</protein>
<accession>A0ABV2HF65</accession>
<reference evidence="1 2" key="1">
    <citation type="submission" date="2024-06" db="EMBL/GenBank/DDBJ databases">
        <title>Genomic Encyclopedia of Type Strains, Phase IV (KMG-IV): sequencing the most valuable type-strain genomes for metagenomic binning, comparative biology and taxonomic classification.</title>
        <authorList>
            <person name="Goeker M."/>
        </authorList>
    </citation>
    <scope>NUCLEOTIDE SEQUENCE [LARGE SCALE GENOMIC DNA]</scope>
    <source>
        <strain evidence="1 2">DSM 23649</strain>
    </source>
</reference>